<comment type="caution">
    <text evidence="1">The sequence shown here is derived from an EMBL/GenBank/DDBJ whole genome shotgun (WGS) entry which is preliminary data.</text>
</comment>
<name>A0ACA9RT66_9GLOM</name>
<dbReference type="EMBL" id="CAJVQC010070686">
    <property type="protein sequence ID" value="CAG8809930.1"/>
    <property type="molecule type" value="Genomic_DNA"/>
</dbReference>
<evidence type="ECO:0000313" key="2">
    <source>
        <dbReference type="Proteomes" id="UP000789920"/>
    </source>
</evidence>
<feature type="non-terminal residue" evidence="1">
    <location>
        <position position="1"/>
    </location>
</feature>
<evidence type="ECO:0000313" key="1">
    <source>
        <dbReference type="EMBL" id="CAG8809930.1"/>
    </source>
</evidence>
<sequence length="168" mass="19828">IQKHLQENGLTERTYENTGCISKLKSKVHLDSSITFLVKCFLEQYGINNGLPSPMRYKNESEPFIYLPTGNTYTSVYNEFKKSFYKENGKNMKVISYFTFRKLWYEIILYVKFQPPASNLCEVCETFKAKLVVAKSDIEEYNQIKSMYDQHRIAADRERQHYNDNIAK</sequence>
<proteinExistence type="predicted"/>
<gene>
    <name evidence="1" type="ORF">RPERSI_LOCUS22970</name>
</gene>
<organism evidence="1 2">
    <name type="scientific">Racocetra persica</name>
    <dbReference type="NCBI Taxonomy" id="160502"/>
    <lineage>
        <taxon>Eukaryota</taxon>
        <taxon>Fungi</taxon>
        <taxon>Fungi incertae sedis</taxon>
        <taxon>Mucoromycota</taxon>
        <taxon>Glomeromycotina</taxon>
        <taxon>Glomeromycetes</taxon>
        <taxon>Diversisporales</taxon>
        <taxon>Gigasporaceae</taxon>
        <taxon>Racocetra</taxon>
    </lineage>
</organism>
<feature type="non-terminal residue" evidence="1">
    <location>
        <position position="168"/>
    </location>
</feature>
<accession>A0ACA9RT66</accession>
<reference evidence="1" key="1">
    <citation type="submission" date="2021-06" db="EMBL/GenBank/DDBJ databases">
        <authorList>
            <person name="Kallberg Y."/>
            <person name="Tangrot J."/>
            <person name="Rosling A."/>
        </authorList>
    </citation>
    <scope>NUCLEOTIDE SEQUENCE</scope>
    <source>
        <strain evidence="1">MA461A</strain>
    </source>
</reference>
<protein>
    <submittedName>
        <fullName evidence="1">26587_t:CDS:1</fullName>
    </submittedName>
</protein>
<keyword evidence="2" id="KW-1185">Reference proteome</keyword>
<dbReference type="Proteomes" id="UP000789920">
    <property type="component" value="Unassembled WGS sequence"/>
</dbReference>